<dbReference type="InterPro" id="IPR001220">
    <property type="entry name" value="Legume_lectin_dom"/>
</dbReference>
<dbReference type="Gene3D" id="2.60.120.200">
    <property type="match status" value="1"/>
</dbReference>
<keyword evidence="2" id="KW-0430">Lectin</keyword>
<dbReference type="EMBL" id="KK784923">
    <property type="protein sequence ID" value="KDO61712.1"/>
    <property type="molecule type" value="Genomic_DNA"/>
</dbReference>
<accession>A0A067FE65</accession>
<name>A0A067FE65_CITSI</name>
<organism evidence="4 5">
    <name type="scientific">Citrus sinensis</name>
    <name type="common">Sweet orange</name>
    <name type="synonym">Citrus aurantium var. sinensis</name>
    <dbReference type="NCBI Taxonomy" id="2711"/>
    <lineage>
        <taxon>Eukaryota</taxon>
        <taxon>Viridiplantae</taxon>
        <taxon>Streptophyta</taxon>
        <taxon>Embryophyta</taxon>
        <taxon>Tracheophyta</taxon>
        <taxon>Spermatophyta</taxon>
        <taxon>Magnoliopsida</taxon>
        <taxon>eudicotyledons</taxon>
        <taxon>Gunneridae</taxon>
        <taxon>Pentapetalae</taxon>
        <taxon>rosids</taxon>
        <taxon>malvids</taxon>
        <taxon>Sapindales</taxon>
        <taxon>Rutaceae</taxon>
        <taxon>Aurantioideae</taxon>
        <taxon>Citrus</taxon>
    </lineage>
</organism>
<sequence length="202" mass="22492">YHSTQILLVLEMGWRLFLHLIACPRQLSVLAHFSESWINILKISDRKRLVSISSIRPLLYVANSLRVINYMLEIVGTDMHQLAVELDTFKNDFDVDGNHVAIDTTSISQPVAVESLNSTGVDLKSGKNITVIIQYNGSQNLIYVNVRDTDHPPKNVIKQPINLSDIVPSSVYVGFTAATGALAESHQLLEWSLTSQPLPLSE</sequence>
<dbReference type="InterPro" id="IPR013320">
    <property type="entry name" value="ConA-like_dom_sf"/>
</dbReference>
<gene>
    <name evidence="4" type="ORF">CISIN_1g040710mg</name>
</gene>
<feature type="non-terminal residue" evidence="4">
    <location>
        <position position="1"/>
    </location>
</feature>
<dbReference type="AlphaFoldDB" id="A0A067FE65"/>
<evidence type="ECO:0000259" key="3">
    <source>
        <dbReference type="Pfam" id="PF00139"/>
    </source>
</evidence>
<evidence type="ECO:0000313" key="5">
    <source>
        <dbReference type="Proteomes" id="UP000027120"/>
    </source>
</evidence>
<dbReference type="PANTHER" id="PTHR32401">
    <property type="entry name" value="CONCANAVALIN A-LIKE LECTIN FAMILY PROTEIN"/>
    <property type="match status" value="1"/>
</dbReference>
<dbReference type="PANTHER" id="PTHR32401:SF49">
    <property type="entry name" value="OS10G0129200 PROTEIN"/>
    <property type="match status" value="1"/>
</dbReference>
<reference evidence="4 5" key="1">
    <citation type="submission" date="2014-04" db="EMBL/GenBank/DDBJ databases">
        <authorList>
            <consortium name="International Citrus Genome Consortium"/>
            <person name="Gmitter F."/>
            <person name="Chen C."/>
            <person name="Farmerie W."/>
            <person name="Harkins T."/>
            <person name="Desany B."/>
            <person name="Mohiuddin M."/>
            <person name="Kodira C."/>
            <person name="Borodovsky M."/>
            <person name="Lomsadze A."/>
            <person name="Burns P."/>
            <person name="Jenkins J."/>
            <person name="Prochnik S."/>
            <person name="Shu S."/>
            <person name="Chapman J."/>
            <person name="Pitluck S."/>
            <person name="Schmutz J."/>
            <person name="Rokhsar D."/>
        </authorList>
    </citation>
    <scope>NUCLEOTIDE SEQUENCE</scope>
</reference>
<evidence type="ECO:0000256" key="2">
    <source>
        <dbReference type="ARBA" id="ARBA00022734"/>
    </source>
</evidence>
<dbReference type="Proteomes" id="UP000027120">
    <property type="component" value="Unassembled WGS sequence"/>
</dbReference>
<dbReference type="Pfam" id="PF00139">
    <property type="entry name" value="Lectin_legB"/>
    <property type="match status" value="1"/>
</dbReference>
<feature type="domain" description="Legume lectin" evidence="3">
    <location>
        <begin position="78"/>
        <end position="196"/>
    </location>
</feature>
<dbReference type="InterPro" id="IPR019825">
    <property type="entry name" value="Lectin_legB_Mn/Ca_BS"/>
</dbReference>
<dbReference type="InterPro" id="IPR050258">
    <property type="entry name" value="Leguminous_Lectin"/>
</dbReference>
<evidence type="ECO:0000313" key="4">
    <source>
        <dbReference type="EMBL" id="KDO61712.1"/>
    </source>
</evidence>
<comment type="similarity">
    <text evidence="1">Belongs to the leguminous lectin family.</text>
</comment>
<keyword evidence="5" id="KW-1185">Reference proteome</keyword>
<dbReference type="SMR" id="A0A067FE65"/>
<proteinExistence type="inferred from homology"/>
<dbReference type="GO" id="GO:0030246">
    <property type="term" value="F:carbohydrate binding"/>
    <property type="evidence" value="ECO:0007669"/>
    <property type="project" value="UniProtKB-KW"/>
</dbReference>
<dbReference type="PROSITE" id="PS00307">
    <property type="entry name" value="LECTIN_LEGUME_BETA"/>
    <property type="match status" value="1"/>
</dbReference>
<protein>
    <recommendedName>
        <fullName evidence="3">Legume lectin domain-containing protein</fullName>
    </recommendedName>
</protein>
<dbReference type="SUPFAM" id="SSF49899">
    <property type="entry name" value="Concanavalin A-like lectins/glucanases"/>
    <property type="match status" value="1"/>
</dbReference>
<dbReference type="STRING" id="2711.A0A067FE65"/>
<evidence type="ECO:0000256" key="1">
    <source>
        <dbReference type="ARBA" id="ARBA00007606"/>
    </source>
</evidence>